<evidence type="ECO:0000313" key="2">
    <source>
        <dbReference type="EMBL" id="QTD50582.1"/>
    </source>
</evidence>
<keyword evidence="3" id="KW-1185">Reference proteome</keyword>
<dbReference type="Proteomes" id="UP000663929">
    <property type="component" value="Chromosome"/>
</dbReference>
<proteinExistence type="predicted"/>
<protein>
    <submittedName>
        <fullName evidence="2">Uncharacterized protein</fullName>
    </submittedName>
</protein>
<dbReference type="KEGG" id="scor:J3U87_33780"/>
<feature type="region of interest" description="Disordered" evidence="1">
    <location>
        <begin position="107"/>
        <end position="151"/>
    </location>
</feature>
<name>A0A8A4TNA5_SULCO</name>
<evidence type="ECO:0000256" key="1">
    <source>
        <dbReference type="SAM" id="MobiDB-lite"/>
    </source>
</evidence>
<dbReference type="EMBL" id="CP071793">
    <property type="protein sequence ID" value="QTD50582.1"/>
    <property type="molecule type" value="Genomic_DNA"/>
</dbReference>
<organism evidence="2 3">
    <name type="scientific">Sulfidibacter corallicola</name>
    <dbReference type="NCBI Taxonomy" id="2818388"/>
    <lineage>
        <taxon>Bacteria</taxon>
        <taxon>Pseudomonadati</taxon>
        <taxon>Acidobacteriota</taxon>
        <taxon>Holophagae</taxon>
        <taxon>Acanthopleuribacterales</taxon>
        <taxon>Acanthopleuribacteraceae</taxon>
        <taxon>Sulfidibacter</taxon>
    </lineage>
</organism>
<accession>A0A8A4TNA5</accession>
<reference evidence="2" key="1">
    <citation type="submission" date="2021-03" db="EMBL/GenBank/DDBJ databases">
        <title>Acanthopleuribacteraceae sp. M133.</title>
        <authorList>
            <person name="Wang G."/>
        </authorList>
    </citation>
    <scope>NUCLEOTIDE SEQUENCE</scope>
    <source>
        <strain evidence="2">M133</strain>
    </source>
</reference>
<dbReference type="AlphaFoldDB" id="A0A8A4TNA5"/>
<sequence>MPERLEARKKQGLDNTSRQCLSWPSKFRDSLFLFDDGKTEQGEKHHFVQESHGTSSMGDRKVFAFGRFLAKELDNHLTHRQRGDRQKMPLVAEHLVSGDIQLQKYLVHENRGGNRQSTPPIHEFGSGENPEKVQPDKTAATHRKNNESPSP</sequence>
<evidence type="ECO:0000313" key="3">
    <source>
        <dbReference type="Proteomes" id="UP000663929"/>
    </source>
</evidence>
<dbReference type="RefSeq" id="WP_237380401.1">
    <property type="nucleotide sequence ID" value="NZ_CP071793.1"/>
</dbReference>
<gene>
    <name evidence="2" type="ORF">J3U87_33780</name>
</gene>